<evidence type="ECO:0000256" key="4">
    <source>
        <dbReference type="ARBA" id="ARBA00006902"/>
    </source>
</evidence>
<comment type="similarity">
    <text evidence="4 12">Belongs to the MCH family.</text>
</comment>
<keyword evidence="13" id="KW-0732">Signal</keyword>
<dbReference type="EMBL" id="FXAK01000001">
    <property type="protein sequence ID" value="SMF23247.1"/>
    <property type="molecule type" value="Genomic_DNA"/>
</dbReference>
<organism evidence="14 15">
    <name type="scientific">Azospirillum oryzae</name>
    <dbReference type="NCBI Taxonomy" id="286727"/>
    <lineage>
        <taxon>Bacteria</taxon>
        <taxon>Pseudomonadati</taxon>
        <taxon>Pseudomonadota</taxon>
        <taxon>Alphaproteobacteria</taxon>
        <taxon>Rhodospirillales</taxon>
        <taxon>Azospirillaceae</taxon>
        <taxon>Azospirillum</taxon>
    </lineage>
</organism>
<dbReference type="CDD" id="cd00545">
    <property type="entry name" value="MCH"/>
    <property type="match status" value="1"/>
</dbReference>
<dbReference type="GO" id="GO:0046294">
    <property type="term" value="P:formaldehyde catabolic process"/>
    <property type="evidence" value="ECO:0007669"/>
    <property type="project" value="UniProtKB-UniRule"/>
</dbReference>
<comment type="subcellular location">
    <subcellularLocation>
        <location evidence="2 12">Cytoplasm</location>
    </subcellularLocation>
</comment>
<comment type="pathway">
    <text evidence="3 12">One-carbon metabolism; formaldehyde degradation; formate from formaldehyde (H(4)MPT route): step 3/5.</text>
</comment>
<feature type="chain" id="PRO_5012733492" description="Methenyltetrahydromethanopterin cyclohydrolase" evidence="13">
    <location>
        <begin position="23"/>
        <end position="324"/>
    </location>
</feature>
<evidence type="ECO:0000256" key="13">
    <source>
        <dbReference type="SAM" id="SignalP"/>
    </source>
</evidence>
<evidence type="ECO:0000313" key="14">
    <source>
        <dbReference type="EMBL" id="SMF23247.1"/>
    </source>
</evidence>
<evidence type="ECO:0000256" key="5">
    <source>
        <dbReference type="ARBA" id="ARBA00012765"/>
    </source>
</evidence>
<comment type="catalytic activity">
    <reaction evidence="11 12">
        <text>5,10-methenyl-5,6,7,8-tetrahydromethanopterin + H2O = N(5)-formyl-5,6,7,8-tetrahydromethanopterin + H(+)</text>
        <dbReference type="Rhea" id="RHEA:19053"/>
        <dbReference type="ChEBI" id="CHEBI:15377"/>
        <dbReference type="ChEBI" id="CHEBI:15378"/>
        <dbReference type="ChEBI" id="CHEBI:58018"/>
        <dbReference type="ChEBI" id="CHEBI:58337"/>
        <dbReference type="EC" id="3.5.4.27"/>
    </reaction>
</comment>
<dbReference type="SUPFAM" id="SSF56199">
    <property type="entry name" value="Methenyltetrahydromethanopterin cyclohydrolase"/>
    <property type="match status" value="1"/>
</dbReference>
<keyword evidence="9 12" id="KW-0378">Hydrolase</keyword>
<dbReference type="EC" id="3.5.4.27" evidence="5 12"/>
<evidence type="ECO:0000256" key="10">
    <source>
        <dbReference type="ARBA" id="ARBA00030468"/>
    </source>
</evidence>
<dbReference type="AlphaFoldDB" id="A0A1X7DWZ2"/>
<dbReference type="Gene3D" id="3.10.340.11">
    <property type="entry name" value="Methenyltetrahydromethanopterin Cyclohydrolase, Chain A, domain 1"/>
    <property type="match status" value="1"/>
</dbReference>
<dbReference type="Proteomes" id="UP000192936">
    <property type="component" value="Unassembled WGS sequence"/>
</dbReference>
<keyword evidence="8 12" id="KW-0554">One-carbon metabolism</keyword>
<dbReference type="GO" id="GO:0006730">
    <property type="term" value="P:one-carbon metabolic process"/>
    <property type="evidence" value="ECO:0007669"/>
    <property type="project" value="UniProtKB-UniRule"/>
</dbReference>
<evidence type="ECO:0000256" key="1">
    <source>
        <dbReference type="ARBA" id="ARBA00004058"/>
    </source>
</evidence>
<evidence type="ECO:0000256" key="2">
    <source>
        <dbReference type="ARBA" id="ARBA00004496"/>
    </source>
</evidence>
<dbReference type="RefSeq" id="WP_085083049.1">
    <property type="nucleotide sequence ID" value="NZ_FXAK01000001.1"/>
</dbReference>
<comment type="function">
    <text evidence="1 12">Catalyzes the hydrolysis of methenyl-H(4)MPT(+) to 5-formyl-H(4)MPT.</text>
</comment>
<evidence type="ECO:0000256" key="6">
    <source>
        <dbReference type="ARBA" id="ARBA00020597"/>
    </source>
</evidence>
<sequence length="324" mass="33458">MQQRPSLSALAGPLAAALVADAAQLRLGIDNLAGATIVDGGIARSGGLEAGRRIAELCMGGLGRVTLQADTQSDRWPFQVAVHSTDPVLACLGSQYAGWSLSHKDEDGSFFALGSGPGRALARKETLFDELGYGDSGDHAVLVLESGAAPPAPLVERIAADCGVAPDRLTLVLTPTASLAGTVQIVARVLEVAMHKVHALGFPLEHVADGVGVAPLPPPGKGFVEAMGRTNDAILFGGTVQLFVTGPEDAAADLAQRLPSSESRDYGRPFAEVFAAVNKDFYAIDPLLFAPARVVVTALDSGRSFHGGRLAPDMLDRSFSGTGG</sequence>
<dbReference type="GO" id="GO:0018759">
    <property type="term" value="F:methenyltetrahydromethanopterin cyclohydrolase activity"/>
    <property type="evidence" value="ECO:0007669"/>
    <property type="project" value="UniProtKB-UniRule"/>
</dbReference>
<feature type="signal peptide" evidence="13">
    <location>
        <begin position="1"/>
        <end position="22"/>
    </location>
</feature>
<dbReference type="Pfam" id="PF02289">
    <property type="entry name" value="MCH"/>
    <property type="match status" value="1"/>
</dbReference>
<evidence type="ECO:0000256" key="7">
    <source>
        <dbReference type="ARBA" id="ARBA00022490"/>
    </source>
</evidence>
<dbReference type="UniPathway" id="UPA00562">
    <property type="reaction ID" value="UER00703"/>
</dbReference>
<keyword evidence="7 12" id="KW-0963">Cytoplasm</keyword>
<evidence type="ECO:0000256" key="9">
    <source>
        <dbReference type="ARBA" id="ARBA00022801"/>
    </source>
</evidence>
<evidence type="ECO:0000256" key="8">
    <source>
        <dbReference type="ARBA" id="ARBA00022563"/>
    </source>
</evidence>
<dbReference type="OrthoDB" id="241529at2"/>
<evidence type="ECO:0000256" key="3">
    <source>
        <dbReference type="ARBA" id="ARBA00005087"/>
    </source>
</evidence>
<evidence type="ECO:0000256" key="12">
    <source>
        <dbReference type="HAMAP-Rule" id="MF_00486"/>
    </source>
</evidence>
<dbReference type="NCBIfam" id="TIGR03120">
    <property type="entry name" value="one_C_mch"/>
    <property type="match status" value="1"/>
</dbReference>
<proteinExistence type="inferred from homology"/>
<dbReference type="InterPro" id="IPR003209">
    <property type="entry name" value="METHMP_CycHdrlase"/>
</dbReference>
<dbReference type="Gene3D" id="3.30.1030.10">
    <property type="entry name" value="Methenyltetrahydromethanopterin Cyclohydrolase, Chain A, domain 2"/>
    <property type="match status" value="1"/>
</dbReference>
<evidence type="ECO:0000256" key="11">
    <source>
        <dbReference type="ARBA" id="ARBA00048684"/>
    </source>
</evidence>
<dbReference type="STRING" id="286727.SAMN02982917_1130"/>
<dbReference type="HAMAP" id="MF_00486">
    <property type="entry name" value="McH"/>
    <property type="match status" value="1"/>
</dbReference>
<gene>
    <name evidence="12" type="primary">mch</name>
    <name evidence="14" type="ORF">SAMN02982917_1130</name>
</gene>
<dbReference type="GO" id="GO:0005737">
    <property type="term" value="C:cytoplasm"/>
    <property type="evidence" value="ECO:0007669"/>
    <property type="project" value="UniProtKB-SubCell"/>
</dbReference>
<name>A0A1X7DWZ2_9PROT</name>
<accession>A0A1X7DWZ2</accession>
<evidence type="ECO:0000313" key="15">
    <source>
        <dbReference type="Proteomes" id="UP000192936"/>
    </source>
</evidence>
<protein>
    <recommendedName>
        <fullName evidence="6 12">Methenyltetrahydromethanopterin cyclohydrolase</fullName>
        <ecNumber evidence="5 12">3.5.4.27</ecNumber>
    </recommendedName>
    <alternativeName>
        <fullName evidence="10 12">Methenyl-H4MPT cyclohydrolase</fullName>
    </alternativeName>
</protein>
<reference evidence="14 15" key="1">
    <citation type="submission" date="2017-04" db="EMBL/GenBank/DDBJ databases">
        <authorList>
            <person name="Afonso C.L."/>
            <person name="Miller P.J."/>
            <person name="Scott M.A."/>
            <person name="Spackman E."/>
            <person name="Goraichik I."/>
            <person name="Dimitrov K.M."/>
            <person name="Suarez D.L."/>
            <person name="Swayne D.E."/>
        </authorList>
    </citation>
    <scope>NUCLEOTIDE SEQUENCE [LARGE SCALE GENOMIC DNA]</scope>
    <source>
        <strain evidence="14 15">A2P</strain>
    </source>
</reference>